<dbReference type="EMBL" id="CAJOBI010111242">
    <property type="protein sequence ID" value="CAF4634085.1"/>
    <property type="molecule type" value="Genomic_DNA"/>
</dbReference>
<dbReference type="AlphaFoldDB" id="A0A8S2ZJ15"/>
<gene>
    <name evidence="1" type="ORF">SMN809_LOCUS40402</name>
    <name evidence="2" type="ORF">SMN809_LOCUS51073</name>
</gene>
<proteinExistence type="predicted"/>
<dbReference type="Proteomes" id="UP000676336">
    <property type="component" value="Unassembled WGS sequence"/>
</dbReference>
<evidence type="ECO:0000313" key="1">
    <source>
        <dbReference type="EMBL" id="CAF4634085.1"/>
    </source>
</evidence>
<dbReference type="EMBL" id="CAJOBI010170426">
    <property type="protein sequence ID" value="CAF4886758.1"/>
    <property type="molecule type" value="Genomic_DNA"/>
</dbReference>
<sequence>MYIVSNMCQRELILADMLKKPIVPVMFESTPWPPLGAAG</sequence>
<protein>
    <submittedName>
        <fullName evidence="1">Uncharacterized protein</fullName>
    </submittedName>
</protein>
<evidence type="ECO:0000313" key="3">
    <source>
        <dbReference type="Proteomes" id="UP000676336"/>
    </source>
</evidence>
<organism evidence="1 3">
    <name type="scientific">Rotaria magnacalcarata</name>
    <dbReference type="NCBI Taxonomy" id="392030"/>
    <lineage>
        <taxon>Eukaryota</taxon>
        <taxon>Metazoa</taxon>
        <taxon>Spiralia</taxon>
        <taxon>Gnathifera</taxon>
        <taxon>Rotifera</taxon>
        <taxon>Eurotatoria</taxon>
        <taxon>Bdelloidea</taxon>
        <taxon>Philodinida</taxon>
        <taxon>Philodinidae</taxon>
        <taxon>Rotaria</taxon>
    </lineage>
</organism>
<feature type="non-terminal residue" evidence="1">
    <location>
        <position position="39"/>
    </location>
</feature>
<comment type="caution">
    <text evidence="1">The sequence shown here is derived from an EMBL/GenBank/DDBJ whole genome shotgun (WGS) entry which is preliminary data.</text>
</comment>
<accession>A0A8S2ZJ15</accession>
<name>A0A8S2ZJ15_9BILA</name>
<evidence type="ECO:0000313" key="2">
    <source>
        <dbReference type="EMBL" id="CAF4886758.1"/>
    </source>
</evidence>
<reference evidence="1" key="1">
    <citation type="submission" date="2021-02" db="EMBL/GenBank/DDBJ databases">
        <authorList>
            <person name="Nowell W R."/>
        </authorList>
    </citation>
    <scope>NUCLEOTIDE SEQUENCE</scope>
</reference>